<comment type="caution">
    <text evidence="3">The sequence shown here is derived from an EMBL/GenBank/DDBJ whole genome shotgun (WGS) entry which is preliminary data.</text>
</comment>
<dbReference type="EMBL" id="JXKM01000001">
    <property type="protein sequence ID" value="OJG37352.1"/>
    <property type="molecule type" value="Genomic_DNA"/>
</dbReference>
<dbReference type="STRING" id="319970.RV00_GL000309"/>
<name>A0A1L8SZK5_9ENTE</name>
<dbReference type="Proteomes" id="UP000183700">
    <property type="component" value="Unassembled WGS sequence"/>
</dbReference>
<evidence type="ECO:0000313" key="3">
    <source>
        <dbReference type="EMBL" id="OJG37352.1"/>
    </source>
</evidence>
<dbReference type="InterPro" id="IPR036852">
    <property type="entry name" value="Peptidase_S8/S53_dom_sf"/>
</dbReference>
<dbReference type="RefSeq" id="WP_071860845.1">
    <property type="nucleotide sequence ID" value="NZ_JBHLVS010000018.1"/>
</dbReference>
<feature type="domain" description="Peptidase S8/S53" evidence="2">
    <location>
        <begin position="272"/>
        <end position="524"/>
    </location>
</feature>
<dbReference type="SUPFAM" id="SSF52743">
    <property type="entry name" value="Subtilisin-like"/>
    <property type="match status" value="1"/>
</dbReference>
<dbReference type="AlphaFoldDB" id="A0A1L8SZK5"/>
<dbReference type="InterPro" id="IPR000209">
    <property type="entry name" value="Peptidase_S8/S53_dom"/>
</dbReference>
<dbReference type="GO" id="GO:0006508">
    <property type="term" value="P:proteolysis"/>
    <property type="evidence" value="ECO:0007669"/>
    <property type="project" value="InterPro"/>
</dbReference>
<gene>
    <name evidence="3" type="ORF">RV00_GL000309</name>
</gene>
<dbReference type="Gene3D" id="3.40.50.200">
    <property type="entry name" value="Peptidase S8/S53 domain"/>
    <property type="match status" value="1"/>
</dbReference>
<accession>A0A1L8SZK5</accession>
<reference evidence="3 4" key="1">
    <citation type="submission" date="2014-12" db="EMBL/GenBank/DDBJ databases">
        <title>Draft genome sequences of 29 type strains of Enterococci.</title>
        <authorList>
            <person name="Zhong Z."/>
            <person name="Sun Z."/>
            <person name="Liu W."/>
            <person name="Zhang W."/>
            <person name="Zhang H."/>
        </authorList>
    </citation>
    <scope>NUCLEOTIDE SEQUENCE [LARGE SCALE GENOMIC DNA]</scope>
    <source>
        <strain evidence="3 4">DSM 22802</strain>
    </source>
</reference>
<dbReference type="OrthoDB" id="9798386at2"/>
<dbReference type="Pfam" id="PF00082">
    <property type="entry name" value="Peptidase_S8"/>
    <property type="match status" value="1"/>
</dbReference>
<feature type="region of interest" description="Disordered" evidence="1">
    <location>
        <begin position="1"/>
        <end position="25"/>
    </location>
</feature>
<evidence type="ECO:0000313" key="4">
    <source>
        <dbReference type="Proteomes" id="UP000183700"/>
    </source>
</evidence>
<dbReference type="GO" id="GO:0004252">
    <property type="term" value="F:serine-type endopeptidase activity"/>
    <property type="evidence" value="ECO:0007669"/>
    <property type="project" value="InterPro"/>
</dbReference>
<evidence type="ECO:0000256" key="1">
    <source>
        <dbReference type="SAM" id="MobiDB-lite"/>
    </source>
</evidence>
<sequence>MDDDNKGKKGKKHFTIPDNEVQREDTKRIAIPEPVEIDFRKHGEKIGEGLLSIKERNTPKHNILSDDLLFFQVELPDDKVVDSRGDYERIFADNKININAIRDSHKAIVSIKKDDMISLEESAVQYTQGTAPKSSFWQYIDEISPIDIHDKKSKKLDYLQNNENNNDIIDAQITVVPKLNEKQYAKILPHLITLVESFNGDIESDGIYYLADHTPVLHAYLPSSAVNDLIEQEVVLDIDITHKYNGSHQITKNGQNVAAFDFYSDNLDDLPLICVLDDGVSFPDNISAAIAGRWTAPDINYNTSAHGTKVASRIVFGENLHEQISNQLLIPKARIIDAVISDGNTVTETKIISRIRKAVQEIKHITTTFCLAFNDNSSSIFGEKSVSKLAFELDVISYKEGVNFVVSMGNHELWRTLNDINDICEHDDARLASPAESLHSLSIGSITKDQHPDSISNKNALSPFSRVGYGFANSYKPDLVYPGGNVCKQNTRCFIPKTSGMFVINSDGYISLDFGTSFSTPLAAFDLGSLQHSVIEYLNSIGDTNNLDRKATFISRGLLSHHAKSIDNMSDTSTEEYNKVYGCGYGNLDSAKESFASKPTYIRYGKMNRKTKEKVGFLIPAVLSDKRKSGVKLAKVTVTCLSISPVDMSKGSEYLRAYIDTSLHMLNSNSKLVTKNPSQKNGRKKWSNLHHFSQEFTVFDSGDWQLWLELYTKPEIPDEEEIEYVLIITIESLYENEELNLYGEIEATNRFNILQEISIDIGTPEEDE</sequence>
<evidence type="ECO:0000259" key="2">
    <source>
        <dbReference type="Pfam" id="PF00082"/>
    </source>
</evidence>
<proteinExistence type="predicted"/>
<keyword evidence="4" id="KW-1185">Reference proteome</keyword>
<organism evidence="3 4">
    <name type="scientific">Enterococcus devriesei</name>
    <dbReference type="NCBI Taxonomy" id="319970"/>
    <lineage>
        <taxon>Bacteria</taxon>
        <taxon>Bacillati</taxon>
        <taxon>Bacillota</taxon>
        <taxon>Bacilli</taxon>
        <taxon>Lactobacillales</taxon>
        <taxon>Enterococcaceae</taxon>
        <taxon>Enterococcus</taxon>
    </lineage>
</organism>
<protein>
    <recommendedName>
        <fullName evidence="2">Peptidase S8/S53 domain-containing protein</fullName>
    </recommendedName>
</protein>